<dbReference type="eggNOG" id="COG0811">
    <property type="taxonomic scope" value="Bacteria"/>
</dbReference>
<evidence type="ECO:0000256" key="1">
    <source>
        <dbReference type="ARBA" id="ARBA00004651"/>
    </source>
</evidence>
<keyword evidence="2" id="KW-1003">Cell membrane</keyword>
<feature type="region of interest" description="Disordered" evidence="7">
    <location>
        <begin position="44"/>
        <end position="64"/>
    </location>
</feature>
<keyword evidence="3 8" id="KW-0812">Transmembrane</keyword>
<evidence type="ECO:0000313" key="10">
    <source>
        <dbReference type="EMBL" id="ADB16663.1"/>
    </source>
</evidence>
<comment type="subcellular location">
    <subcellularLocation>
        <location evidence="1">Cell membrane</location>
        <topology evidence="1">Multi-pass membrane protein</topology>
    </subcellularLocation>
    <subcellularLocation>
        <location evidence="6">Membrane</location>
        <topology evidence="6">Multi-pass membrane protein</topology>
    </subcellularLocation>
</comment>
<keyword evidence="4 8" id="KW-1133">Transmembrane helix</keyword>
<evidence type="ECO:0000256" key="8">
    <source>
        <dbReference type="SAM" id="Phobius"/>
    </source>
</evidence>
<dbReference type="HOGENOM" id="CLU_053325_4_0_0"/>
<dbReference type="PANTHER" id="PTHR30625:SF17">
    <property type="entry name" value="TOLQ-RELATED"/>
    <property type="match status" value="1"/>
</dbReference>
<keyword evidence="5 8" id="KW-0472">Membrane</keyword>
<keyword evidence="6" id="KW-0653">Protein transport</keyword>
<feature type="compositionally biased region" description="Acidic residues" evidence="7">
    <location>
        <begin position="44"/>
        <end position="55"/>
    </location>
</feature>
<dbReference type="OrthoDB" id="9809716at2"/>
<keyword evidence="11" id="KW-1185">Reference proteome</keyword>
<evidence type="ECO:0000256" key="3">
    <source>
        <dbReference type="ARBA" id="ARBA00022692"/>
    </source>
</evidence>
<dbReference type="AlphaFoldDB" id="D2R0R5"/>
<evidence type="ECO:0000256" key="5">
    <source>
        <dbReference type="ARBA" id="ARBA00023136"/>
    </source>
</evidence>
<feature type="transmembrane region" description="Helical" evidence="8">
    <location>
        <begin position="229"/>
        <end position="250"/>
    </location>
</feature>
<name>D2R0R5_PIRSD</name>
<feature type="transmembrane region" description="Helical" evidence="8">
    <location>
        <begin position="74"/>
        <end position="96"/>
    </location>
</feature>
<dbReference type="InterPro" id="IPR002898">
    <property type="entry name" value="MotA_ExbB_proton_chnl"/>
</dbReference>
<accession>D2R0R5</accession>
<dbReference type="KEGG" id="psl:Psta_1989"/>
<sequence>MQSRGSSLLAWGNWLRLAAVLVALVGVSRLIDAGSAIPLSAQETESEALPADDADAPSGPAAAPPRQRGFIDTLIAGGYIGVIIILLSMVAVGFIVEHSLSIRKSRLMPEEALDQLEEWIAAGDLDAATQFCEDPRNHSLATDVILAGLTRFRSSQFGFAEYKSAVEEAGEDYTASLYRKTDVLSVIGAIAPMLGLFGTVEGMMESFNTIAESGGMARPDQLADSIGKALVTTWLGLLVAIPAMVAFSIFRNKIDSIVSECGKRVERVLLPLGRKRTN</sequence>
<dbReference type="GO" id="GO:0005886">
    <property type="term" value="C:plasma membrane"/>
    <property type="evidence" value="ECO:0007669"/>
    <property type="project" value="UniProtKB-SubCell"/>
</dbReference>
<dbReference type="Pfam" id="PF01618">
    <property type="entry name" value="MotA_ExbB"/>
    <property type="match status" value="1"/>
</dbReference>
<feature type="transmembrane region" description="Helical" evidence="8">
    <location>
        <begin position="183"/>
        <end position="200"/>
    </location>
</feature>
<dbReference type="InterPro" id="IPR050790">
    <property type="entry name" value="ExbB/TolQ_transport"/>
</dbReference>
<gene>
    <name evidence="10" type="ordered locus">Psta_1989</name>
</gene>
<dbReference type="GO" id="GO:0017038">
    <property type="term" value="P:protein import"/>
    <property type="evidence" value="ECO:0007669"/>
    <property type="project" value="TreeGrafter"/>
</dbReference>
<feature type="domain" description="MotA/TolQ/ExbB proton channel" evidence="9">
    <location>
        <begin position="159"/>
        <end position="260"/>
    </location>
</feature>
<evidence type="ECO:0000256" key="7">
    <source>
        <dbReference type="SAM" id="MobiDB-lite"/>
    </source>
</evidence>
<evidence type="ECO:0000256" key="6">
    <source>
        <dbReference type="RuleBase" id="RU004057"/>
    </source>
</evidence>
<evidence type="ECO:0000313" key="11">
    <source>
        <dbReference type="Proteomes" id="UP000001887"/>
    </source>
</evidence>
<dbReference type="EMBL" id="CP001848">
    <property type="protein sequence ID" value="ADB16663.1"/>
    <property type="molecule type" value="Genomic_DNA"/>
</dbReference>
<reference evidence="10 11" key="1">
    <citation type="journal article" date="2009" name="Stand. Genomic Sci.">
        <title>Complete genome sequence of Pirellula staleyi type strain (ATCC 27377).</title>
        <authorList>
            <person name="Clum A."/>
            <person name="Tindall B.J."/>
            <person name="Sikorski J."/>
            <person name="Ivanova N."/>
            <person name="Mavrommatis K."/>
            <person name="Lucas S."/>
            <person name="Glavina del Rio T."/>
            <person name="Nolan M."/>
            <person name="Chen F."/>
            <person name="Tice H."/>
            <person name="Pitluck S."/>
            <person name="Cheng J.F."/>
            <person name="Chertkov O."/>
            <person name="Brettin T."/>
            <person name="Han C."/>
            <person name="Detter J.C."/>
            <person name="Kuske C."/>
            <person name="Bruce D."/>
            <person name="Goodwin L."/>
            <person name="Ovchinikova G."/>
            <person name="Pati A."/>
            <person name="Mikhailova N."/>
            <person name="Chen A."/>
            <person name="Palaniappan K."/>
            <person name="Land M."/>
            <person name="Hauser L."/>
            <person name="Chang Y.J."/>
            <person name="Jeffries C.D."/>
            <person name="Chain P."/>
            <person name="Rohde M."/>
            <person name="Goker M."/>
            <person name="Bristow J."/>
            <person name="Eisen J.A."/>
            <person name="Markowitz V."/>
            <person name="Hugenholtz P."/>
            <person name="Kyrpides N.C."/>
            <person name="Klenk H.P."/>
            <person name="Lapidus A."/>
        </authorList>
    </citation>
    <scope>NUCLEOTIDE SEQUENCE [LARGE SCALE GENOMIC DNA]</scope>
    <source>
        <strain evidence="11">ATCC 27377 / DSM 6068 / ICPB 4128</strain>
    </source>
</reference>
<dbReference type="STRING" id="530564.Psta_1989"/>
<keyword evidence="6" id="KW-0813">Transport</keyword>
<evidence type="ECO:0000259" key="9">
    <source>
        <dbReference type="Pfam" id="PF01618"/>
    </source>
</evidence>
<proteinExistence type="inferred from homology"/>
<dbReference type="Proteomes" id="UP000001887">
    <property type="component" value="Chromosome"/>
</dbReference>
<comment type="similarity">
    <text evidence="6">Belongs to the exbB/tolQ family.</text>
</comment>
<protein>
    <submittedName>
        <fullName evidence="10">MotA/TolQ/ExbB proton channel</fullName>
    </submittedName>
</protein>
<organism evidence="10 11">
    <name type="scientific">Pirellula staleyi (strain ATCC 27377 / DSM 6068 / ICPB 4128)</name>
    <name type="common">Pirella staleyi</name>
    <dbReference type="NCBI Taxonomy" id="530564"/>
    <lineage>
        <taxon>Bacteria</taxon>
        <taxon>Pseudomonadati</taxon>
        <taxon>Planctomycetota</taxon>
        <taxon>Planctomycetia</taxon>
        <taxon>Pirellulales</taxon>
        <taxon>Pirellulaceae</taxon>
        <taxon>Pirellula</taxon>
    </lineage>
</organism>
<dbReference type="PANTHER" id="PTHR30625">
    <property type="entry name" value="PROTEIN TOLQ"/>
    <property type="match status" value="1"/>
</dbReference>
<evidence type="ECO:0000256" key="4">
    <source>
        <dbReference type="ARBA" id="ARBA00022989"/>
    </source>
</evidence>
<evidence type="ECO:0000256" key="2">
    <source>
        <dbReference type="ARBA" id="ARBA00022475"/>
    </source>
</evidence>